<gene>
    <name evidence="1" type="ORF">CK203_079166</name>
</gene>
<reference evidence="1 2" key="1">
    <citation type="journal article" date="2018" name="PLoS Genet.">
        <title>Population sequencing reveals clonal diversity and ancestral inbreeding in the grapevine cultivar Chardonnay.</title>
        <authorList>
            <person name="Roach M.J."/>
            <person name="Johnson D.L."/>
            <person name="Bohlmann J."/>
            <person name="van Vuuren H.J."/>
            <person name="Jones S.J."/>
            <person name="Pretorius I.S."/>
            <person name="Schmidt S.A."/>
            <person name="Borneman A.R."/>
        </authorList>
    </citation>
    <scope>NUCLEOTIDE SEQUENCE [LARGE SCALE GENOMIC DNA]</scope>
    <source>
        <strain evidence="2">cv. Chardonnay</strain>
        <tissue evidence="1">Leaf</tissue>
    </source>
</reference>
<proteinExistence type="predicted"/>
<dbReference type="Proteomes" id="UP000288805">
    <property type="component" value="Unassembled WGS sequence"/>
</dbReference>
<comment type="caution">
    <text evidence="1">The sequence shown here is derived from an EMBL/GenBank/DDBJ whole genome shotgun (WGS) entry which is preliminary data.</text>
</comment>
<protein>
    <submittedName>
        <fullName evidence="1">Uncharacterized protein</fullName>
    </submittedName>
</protein>
<evidence type="ECO:0000313" key="1">
    <source>
        <dbReference type="EMBL" id="RVW40627.1"/>
    </source>
</evidence>
<dbReference type="AlphaFoldDB" id="A0A438DZ25"/>
<name>A0A438DZ25_VITVI</name>
<dbReference type="EMBL" id="QGNW01001456">
    <property type="protein sequence ID" value="RVW40627.1"/>
    <property type="molecule type" value="Genomic_DNA"/>
</dbReference>
<organism evidence="1 2">
    <name type="scientific">Vitis vinifera</name>
    <name type="common">Grape</name>
    <dbReference type="NCBI Taxonomy" id="29760"/>
    <lineage>
        <taxon>Eukaryota</taxon>
        <taxon>Viridiplantae</taxon>
        <taxon>Streptophyta</taxon>
        <taxon>Embryophyta</taxon>
        <taxon>Tracheophyta</taxon>
        <taxon>Spermatophyta</taxon>
        <taxon>Magnoliopsida</taxon>
        <taxon>eudicotyledons</taxon>
        <taxon>Gunneridae</taxon>
        <taxon>Pentapetalae</taxon>
        <taxon>rosids</taxon>
        <taxon>Vitales</taxon>
        <taxon>Vitaceae</taxon>
        <taxon>Viteae</taxon>
        <taxon>Vitis</taxon>
    </lineage>
</organism>
<sequence length="222" mass="26121">MALEWQWRHLCTVVQQMFELQLKERGDASIVMVGPILRDMEMQKHPIHSHAKVVGEEGQRKSVGRWGRATVCVKEAYSRDWFQRVEQLQSCWRIKEVADLTYKAPHSIYGLRSGNWIWDRGGERHQSRVHVLYHSIRNLGLHDTYILNKGNDAQLYELKGKVSNTRQGSMIVTADYNEINRIWQQMDIKITSGKMKKIVYCIRLIQEKDKLLRVFGRLQSRT</sequence>
<accession>A0A438DZ25</accession>
<evidence type="ECO:0000313" key="2">
    <source>
        <dbReference type="Proteomes" id="UP000288805"/>
    </source>
</evidence>